<proteinExistence type="predicted"/>
<evidence type="ECO:0000313" key="1">
    <source>
        <dbReference type="EMBL" id="CAH3188490.1"/>
    </source>
</evidence>
<dbReference type="EMBL" id="CALNXI010002517">
    <property type="protein sequence ID" value="CAH3188490.1"/>
    <property type="molecule type" value="Genomic_DNA"/>
</dbReference>
<keyword evidence="2" id="KW-1185">Reference proteome</keyword>
<feature type="non-terminal residue" evidence="1">
    <location>
        <position position="115"/>
    </location>
</feature>
<protein>
    <submittedName>
        <fullName evidence="1">Uncharacterized protein</fullName>
    </submittedName>
</protein>
<gene>
    <name evidence="1" type="ORF">PEVE_00018580</name>
</gene>
<dbReference type="Proteomes" id="UP001159427">
    <property type="component" value="Unassembled WGS sequence"/>
</dbReference>
<name>A0ABN8SE84_9CNID</name>
<reference evidence="1 2" key="1">
    <citation type="submission" date="2022-05" db="EMBL/GenBank/DDBJ databases">
        <authorList>
            <consortium name="Genoscope - CEA"/>
            <person name="William W."/>
        </authorList>
    </citation>
    <scope>NUCLEOTIDE SEQUENCE [LARGE SCALE GENOMIC DNA]</scope>
</reference>
<sequence length="115" mass="12438">MASCGYSTFVGGPCGASPSNPADATCVAIDKCTKDVKSHLNQHDCFDSSSKTEADLLLARAGIFKVDDNHIKMSICPRHRDAFGIRWRSGKRTCLAPKDWAAHKSKQVKGDQGIT</sequence>
<evidence type="ECO:0000313" key="2">
    <source>
        <dbReference type="Proteomes" id="UP001159427"/>
    </source>
</evidence>
<comment type="caution">
    <text evidence="1">The sequence shown here is derived from an EMBL/GenBank/DDBJ whole genome shotgun (WGS) entry which is preliminary data.</text>
</comment>
<accession>A0ABN8SE84</accession>
<organism evidence="1 2">
    <name type="scientific">Porites evermanni</name>
    <dbReference type="NCBI Taxonomy" id="104178"/>
    <lineage>
        <taxon>Eukaryota</taxon>
        <taxon>Metazoa</taxon>
        <taxon>Cnidaria</taxon>
        <taxon>Anthozoa</taxon>
        <taxon>Hexacorallia</taxon>
        <taxon>Scleractinia</taxon>
        <taxon>Fungiina</taxon>
        <taxon>Poritidae</taxon>
        <taxon>Porites</taxon>
    </lineage>
</organism>